<dbReference type="EMBL" id="PVUE01000005">
    <property type="protein sequence ID" value="PRZ42511.1"/>
    <property type="molecule type" value="Genomic_DNA"/>
</dbReference>
<evidence type="ECO:0000313" key="2">
    <source>
        <dbReference type="EMBL" id="PRZ42511.1"/>
    </source>
</evidence>
<evidence type="ECO:0000256" key="1">
    <source>
        <dbReference type="SAM" id="Phobius"/>
    </source>
</evidence>
<keyword evidence="1" id="KW-0812">Transmembrane</keyword>
<keyword evidence="1" id="KW-0472">Membrane</keyword>
<dbReference type="OrthoDB" id="4478809at2"/>
<protein>
    <submittedName>
        <fullName evidence="2">Uncharacterized protein</fullName>
    </submittedName>
</protein>
<feature type="transmembrane region" description="Helical" evidence="1">
    <location>
        <begin position="28"/>
        <end position="45"/>
    </location>
</feature>
<gene>
    <name evidence="2" type="ORF">CLV47_105133</name>
</gene>
<accession>A0A2T1A1M8</accession>
<name>A0A2T1A1M8_9ACTN</name>
<reference evidence="2 3" key="1">
    <citation type="submission" date="2018-03" db="EMBL/GenBank/DDBJ databases">
        <title>Genomic Encyclopedia of Archaeal and Bacterial Type Strains, Phase II (KMG-II): from individual species to whole genera.</title>
        <authorList>
            <person name="Goeker M."/>
        </authorList>
    </citation>
    <scope>NUCLEOTIDE SEQUENCE [LARGE SCALE GENOMIC DNA]</scope>
    <source>
        <strain evidence="2 3">DSM 100065</strain>
    </source>
</reference>
<dbReference type="RefSeq" id="WP_106348547.1">
    <property type="nucleotide sequence ID" value="NZ_PVUE01000005.1"/>
</dbReference>
<comment type="caution">
    <text evidence="2">The sequence shown here is derived from an EMBL/GenBank/DDBJ whole genome shotgun (WGS) entry which is preliminary data.</text>
</comment>
<organism evidence="2 3">
    <name type="scientific">Antricoccus suffuscus</name>
    <dbReference type="NCBI Taxonomy" id="1629062"/>
    <lineage>
        <taxon>Bacteria</taxon>
        <taxon>Bacillati</taxon>
        <taxon>Actinomycetota</taxon>
        <taxon>Actinomycetes</taxon>
        <taxon>Geodermatophilales</taxon>
        <taxon>Antricoccaceae</taxon>
        <taxon>Antricoccus</taxon>
    </lineage>
</organism>
<evidence type="ECO:0000313" key="3">
    <source>
        <dbReference type="Proteomes" id="UP000237752"/>
    </source>
</evidence>
<feature type="transmembrane region" description="Helical" evidence="1">
    <location>
        <begin position="93"/>
        <end position="116"/>
    </location>
</feature>
<dbReference type="AlphaFoldDB" id="A0A2T1A1M8"/>
<keyword evidence="3" id="KW-1185">Reference proteome</keyword>
<dbReference type="Proteomes" id="UP000237752">
    <property type="component" value="Unassembled WGS sequence"/>
</dbReference>
<feature type="transmembrane region" description="Helical" evidence="1">
    <location>
        <begin position="57"/>
        <end position="78"/>
    </location>
</feature>
<proteinExistence type="predicted"/>
<keyword evidence="1" id="KW-1133">Transmembrane helix</keyword>
<sequence length="133" mass="14700">MLLVPLISLAVLVIAAIASRITRSPIAAVFLALASGIWLVANNRLEGPVLITFTPRNGLTATDLLGLVGFFYALYIVWERYVDSTRLRVRRWALIGLCAAVFLVLPVTKLFISLLYPCLFEQIRLSWVGVLIG</sequence>